<evidence type="ECO:0000256" key="10">
    <source>
        <dbReference type="ARBA" id="ARBA00023329"/>
    </source>
</evidence>
<feature type="transmembrane region" description="Helical" evidence="11">
    <location>
        <begin position="132"/>
        <end position="150"/>
    </location>
</feature>
<feature type="chain" id="PRO_5040358887" evidence="12">
    <location>
        <begin position="18"/>
        <end position="221"/>
    </location>
</feature>
<keyword evidence="8" id="KW-0770">Synapse</keyword>
<evidence type="ECO:0000313" key="15">
    <source>
        <dbReference type="Proteomes" id="UP001153069"/>
    </source>
</evidence>
<comment type="subcellular location">
    <subcellularLocation>
        <location evidence="2">Cytoplasmic vesicle</location>
        <location evidence="2">Secretory vesicle</location>
        <location evidence="2">Synaptic vesicle membrane</location>
        <topology evidence="2">Multi-pass membrane protein</topology>
    </subcellularLocation>
    <subcellularLocation>
        <location evidence="1">Early endosome membrane</location>
    </subcellularLocation>
</comment>
<keyword evidence="6" id="KW-0862">Zinc</keyword>
<evidence type="ECO:0000256" key="2">
    <source>
        <dbReference type="ARBA" id="ARBA00004644"/>
    </source>
</evidence>
<accession>A0A9N8ENE0</accession>
<evidence type="ECO:0000256" key="11">
    <source>
        <dbReference type="SAM" id="Phobius"/>
    </source>
</evidence>
<dbReference type="GO" id="GO:0008324">
    <property type="term" value="F:monoatomic cation transmembrane transporter activity"/>
    <property type="evidence" value="ECO:0007669"/>
    <property type="project" value="InterPro"/>
</dbReference>
<dbReference type="EMBL" id="CAICTM010001616">
    <property type="protein sequence ID" value="CAB9525022.1"/>
    <property type="molecule type" value="Genomic_DNA"/>
</dbReference>
<dbReference type="PANTHER" id="PTHR31937:SF2">
    <property type="entry name" value="TRANSMEMBRANE PROTEIN 163"/>
    <property type="match status" value="1"/>
</dbReference>
<feature type="transmembrane region" description="Helical" evidence="11">
    <location>
        <begin position="30"/>
        <end position="50"/>
    </location>
</feature>
<sequence length="221" mass="24257">MLCFIAGVMLYVRTGSSLCLVFGVENSVDFISSVIVLWRFFVPADLTEAVEKKLEKREERASVAISIIMGFLGIGILIAAIDDFMQGEDEPAHRELILAIAFFSILCSGTMALYKFNYAVHLGSPSLRKDGLCSLIGAVLGAALFFNTLIQNQQPGLWWIDPVVSLICGFVALFMSAQSLYIARVVDKLPIFSAHWWSVDIEEGGDGNTPAEEKPKESDIV</sequence>
<comment type="caution">
    <text evidence="14">The sequence shown here is derived from an EMBL/GenBank/DDBJ whole genome shotgun (WGS) entry which is preliminary data.</text>
</comment>
<dbReference type="GO" id="GO:0031901">
    <property type="term" value="C:early endosome membrane"/>
    <property type="evidence" value="ECO:0007669"/>
    <property type="project" value="UniProtKB-SubCell"/>
</dbReference>
<keyword evidence="12" id="KW-0732">Signal</keyword>
<keyword evidence="7 11" id="KW-1133">Transmembrane helix</keyword>
<dbReference type="Proteomes" id="UP001153069">
    <property type="component" value="Unassembled WGS sequence"/>
</dbReference>
<dbReference type="OrthoDB" id="5980560at2759"/>
<feature type="transmembrane region" description="Helical" evidence="11">
    <location>
        <begin position="96"/>
        <end position="120"/>
    </location>
</feature>
<organism evidence="14 15">
    <name type="scientific">Seminavis robusta</name>
    <dbReference type="NCBI Taxonomy" id="568900"/>
    <lineage>
        <taxon>Eukaryota</taxon>
        <taxon>Sar</taxon>
        <taxon>Stramenopiles</taxon>
        <taxon>Ochrophyta</taxon>
        <taxon>Bacillariophyta</taxon>
        <taxon>Bacillariophyceae</taxon>
        <taxon>Bacillariophycidae</taxon>
        <taxon>Naviculales</taxon>
        <taxon>Naviculaceae</taxon>
        <taxon>Seminavis</taxon>
    </lineage>
</organism>
<keyword evidence="9 11" id="KW-0472">Membrane</keyword>
<protein>
    <submittedName>
        <fullName evidence="14">Transmembrane protein 16.3</fullName>
    </submittedName>
</protein>
<keyword evidence="15" id="KW-1185">Reference proteome</keyword>
<evidence type="ECO:0000259" key="13">
    <source>
        <dbReference type="Pfam" id="PF01545"/>
    </source>
</evidence>
<evidence type="ECO:0000313" key="14">
    <source>
        <dbReference type="EMBL" id="CAB9525022.1"/>
    </source>
</evidence>
<comment type="similarity">
    <text evidence="3">Belongs to the TMEM163 family.</text>
</comment>
<evidence type="ECO:0000256" key="3">
    <source>
        <dbReference type="ARBA" id="ARBA00008731"/>
    </source>
</evidence>
<evidence type="ECO:0000256" key="1">
    <source>
        <dbReference type="ARBA" id="ARBA00004146"/>
    </source>
</evidence>
<dbReference type="Gene3D" id="1.20.1510.10">
    <property type="entry name" value="Cation efflux protein transmembrane domain"/>
    <property type="match status" value="1"/>
</dbReference>
<dbReference type="InterPro" id="IPR027469">
    <property type="entry name" value="Cation_efflux_TMD_sf"/>
</dbReference>
<evidence type="ECO:0000256" key="4">
    <source>
        <dbReference type="ARBA" id="ARBA00022692"/>
    </source>
</evidence>
<dbReference type="InterPro" id="IPR058533">
    <property type="entry name" value="Cation_efflux_TM"/>
</dbReference>
<feature type="transmembrane region" description="Helical" evidence="11">
    <location>
        <begin position="156"/>
        <end position="175"/>
    </location>
</feature>
<feature type="signal peptide" evidence="12">
    <location>
        <begin position="1"/>
        <end position="17"/>
    </location>
</feature>
<gene>
    <name evidence="14" type="ORF">SEMRO_1618_G286400.1</name>
</gene>
<keyword evidence="4 11" id="KW-0812">Transmembrane</keyword>
<feature type="transmembrane region" description="Helical" evidence="11">
    <location>
        <begin position="62"/>
        <end position="81"/>
    </location>
</feature>
<keyword evidence="10" id="KW-0968">Cytoplasmic vesicle</keyword>
<dbReference type="Pfam" id="PF01545">
    <property type="entry name" value="Cation_efflux"/>
    <property type="match status" value="1"/>
</dbReference>
<evidence type="ECO:0000256" key="9">
    <source>
        <dbReference type="ARBA" id="ARBA00023136"/>
    </source>
</evidence>
<evidence type="ECO:0000256" key="12">
    <source>
        <dbReference type="SAM" id="SignalP"/>
    </source>
</evidence>
<keyword evidence="5" id="KW-0967">Endosome</keyword>
<name>A0A9N8ENE0_9STRA</name>
<evidence type="ECO:0000256" key="5">
    <source>
        <dbReference type="ARBA" id="ARBA00022753"/>
    </source>
</evidence>
<evidence type="ECO:0000256" key="6">
    <source>
        <dbReference type="ARBA" id="ARBA00022833"/>
    </source>
</evidence>
<reference evidence="14" key="1">
    <citation type="submission" date="2020-06" db="EMBL/GenBank/DDBJ databases">
        <authorList>
            <consortium name="Plant Systems Biology data submission"/>
        </authorList>
    </citation>
    <scope>NUCLEOTIDE SEQUENCE</scope>
    <source>
        <strain evidence="14">D6</strain>
    </source>
</reference>
<evidence type="ECO:0000256" key="8">
    <source>
        <dbReference type="ARBA" id="ARBA00023018"/>
    </source>
</evidence>
<feature type="domain" description="Cation efflux protein transmembrane" evidence="13">
    <location>
        <begin position="2"/>
        <end position="179"/>
    </location>
</feature>
<proteinExistence type="inferred from homology"/>
<evidence type="ECO:0000256" key="7">
    <source>
        <dbReference type="ARBA" id="ARBA00022989"/>
    </source>
</evidence>
<dbReference type="PANTHER" id="PTHR31937">
    <property type="entry name" value="TRANSMEMBRANE PROTEIN 163"/>
    <property type="match status" value="1"/>
</dbReference>
<dbReference type="AlphaFoldDB" id="A0A9N8ENE0"/>
<dbReference type="SUPFAM" id="SSF161111">
    <property type="entry name" value="Cation efflux protein transmembrane domain-like"/>
    <property type="match status" value="1"/>
</dbReference>
<dbReference type="InterPro" id="IPR026765">
    <property type="entry name" value="Tmem163"/>
</dbReference>